<evidence type="ECO:0000313" key="1">
    <source>
        <dbReference type="EMBL" id="GCE63885.1"/>
    </source>
</evidence>
<accession>A0A478FUT7</accession>
<evidence type="ECO:0000313" key="2">
    <source>
        <dbReference type="Proteomes" id="UP000324831"/>
    </source>
</evidence>
<dbReference type="AlphaFoldDB" id="A0A478FUT7"/>
<organism evidence="1 2">
    <name type="scientific">Candidatus Mycoplasma haematohominis</name>
    <dbReference type="NCBI Taxonomy" id="1494318"/>
    <lineage>
        <taxon>Bacteria</taxon>
        <taxon>Bacillati</taxon>
        <taxon>Mycoplasmatota</taxon>
        <taxon>Mollicutes</taxon>
        <taxon>Mycoplasmataceae</taxon>
        <taxon>Mycoplasma</taxon>
    </lineage>
</organism>
<name>A0A478FUT7_9MOLU</name>
<reference evidence="1 2" key="1">
    <citation type="submission" date="2019-01" db="EMBL/GenBank/DDBJ databases">
        <title>Draft genome sequences of Candidatus Mycoplasma haemohominis SWG34-3 identified from a patient with pyrexia, anemia and liver dysfunction.</title>
        <authorList>
            <person name="Sekizuka T."/>
            <person name="Hattori N."/>
            <person name="Katano H."/>
            <person name="Takuma T."/>
            <person name="Ito T."/>
            <person name="Arai N."/>
            <person name="Yanai R."/>
            <person name="Ishii S."/>
            <person name="Miura Y."/>
            <person name="Tokunaga T."/>
            <person name="Watanabe H."/>
            <person name="Nomura N."/>
            <person name="Eguchi J."/>
            <person name="Arai T."/>
            <person name="Hasegawa H."/>
            <person name="Nakamaki T."/>
            <person name="Wakita T."/>
            <person name="Niki Y."/>
            <person name="Kuroda M."/>
        </authorList>
    </citation>
    <scope>NUCLEOTIDE SEQUENCE [LARGE SCALE GENOMIC DNA]</scope>
    <source>
        <strain evidence="1">SWG34-3</strain>
    </source>
</reference>
<proteinExistence type="predicted"/>
<dbReference type="Proteomes" id="UP000324831">
    <property type="component" value="Unassembled WGS sequence"/>
</dbReference>
<gene>
    <name evidence="1" type="ORF">MHSWG343_08920</name>
</gene>
<comment type="caution">
    <text evidence="1">The sequence shown here is derived from an EMBL/GenBank/DDBJ whole genome shotgun (WGS) entry which is preliminary data.</text>
</comment>
<sequence length="373" mass="42489">MLFSTWFSTLGVPTLVAGSVGGGIKLYLRHFSSNANALSFLELVSDDVIAPRTFLDVIKTRNLTPIDDKTTNAQLQTVLLHRLDSRVNTFEFKDEELFKGSKKVKVEQGDKVTGTFTAEPGRTENFEIHVWKQPTAHTAYKNSCKEALANNYEAEKDEQELEKLIRWCTVISNNEELLTRSGFETLNTDTSIDKDNEDWKKIISGGWFTKSTANETYKHWEKQGFLDNGELKKLLGENLDKEIKTTDQVTKEHIDLFKGKCEAVLKKEPSIQSFPISTLFREGINSTKKPSYVVDSFYEATFFCVKPMKAEDYVTNVLKAQVRKVEDRAKGTGNRICSIEGNQTYEWYTYQPAEGKGFWCGVRELYAGQVRDK</sequence>
<dbReference type="EMBL" id="BIMN01000005">
    <property type="protein sequence ID" value="GCE63885.1"/>
    <property type="molecule type" value="Genomic_DNA"/>
</dbReference>
<protein>
    <submittedName>
        <fullName evidence="1">Uncharacterized protein</fullName>
    </submittedName>
</protein>